<accession>A0A9X0CWB1</accession>
<evidence type="ECO:0000313" key="2">
    <source>
        <dbReference type="EMBL" id="KAJ7377936.1"/>
    </source>
</evidence>
<feature type="domain" description="DUF3598" evidence="1">
    <location>
        <begin position="8"/>
        <end position="155"/>
    </location>
</feature>
<name>A0A9X0CWB1_9CNID</name>
<evidence type="ECO:0000259" key="1">
    <source>
        <dbReference type="Pfam" id="PF12204"/>
    </source>
</evidence>
<proteinExistence type="predicted"/>
<comment type="caution">
    <text evidence="2">The sequence shown here is derived from an EMBL/GenBank/DDBJ whole genome shotgun (WGS) entry which is preliminary data.</text>
</comment>
<dbReference type="EMBL" id="MU826370">
    <property type="protein sequence ID" value="KAJ7377936.1"/>
    <property type="molecule type" value="Genomic_DNA"/>
</dbReference>
<protein>
    <recommendedName>
        <fullName evidence="1">DUF3598 domain-containing protein</fullName>
    </recommendedName>
</protein>
<dbReference type="InterPro" id="IPR022017">
    <property type="entry name" value="BFA1-like_DUF3598"/>
</dbReference>
<dbReference type="Gene3D" id="2.40.128.20">
    <property type="match status" value="1"/>
</dbReference>
<dbReference type="InterPro" id="IPR012674">
    <property type="entry name" value="Calycin"/>
</dbReference>
<reference evidence="2" key="1">
    <citation type="submission" date="2023-01" db="EMBL/GenBank/DDBJ databases">
        <title>Genome assembly of the deep-sea coral Lophelia pertusa.</title>
        <authorList>
            <person name="Herrera S."/>
            <person name="Cordes E."/>
        </authorList>
    </citation>
    <scope>NUCLEOTIDE SEQUENCE</scope>
    <source>
        <strain evidence="2">USNM1676648</strain>
        <tissue evidence="2">Polyp</tissue>
    </source>
</reference>
<dbReference type="SUPFAM" id="SSF50814">
    <property type="entry name" value="Lipocalins"/>
    <property type="match status" value="1"/>
</dbReference>
<dbReference type="AlphaFoldDB" id="A0A9X0CWB1"/>
<dbReference type="Proteomes" id="UP001163046">
    <property type="component" value="Unassembled WGS sequence"/>
</dbReference>
<sequence>MTGIADIQWTYFCSNVVHEWSGLWTFWNAQTRQVINKFHGIRSFIALDEAKTIIRHRNIFQNEDGGARILPTGYEGPWEILKGDTDEHGVCHPAKREHRAVLHSNGGGVWTRNYIGDLDARKFSAEMFLSRGEFRCGVIVSYNESKQLRSFGTIRRRSRTPKSKSGRQVQRCKRACSFQI</sequence>
<dbReference type="Pfam" id="PF12204">
    <property type="entry name" value="DUF3598_N"/>
    <property type="match status" value="1"/>
</dbReference>
<organism evidence="2 3">
    <name type="scientific">Desmophyllum pertusum</name>
    <dbReference type="NCBI Taxonomy" id="174260"/>
    <lineage>
        <taxon>Eukaryota</taxon>
        <taxon>Metazoa</taxon>
        <taxon>Cnidaria</taxon>
        <taxon>Anthozoa</taxon>
        <taxon>Hexacorallia</taxon>
        <taxon>Scleractinia</taxon>
        <taxon>Caryophylliina</taxon>
        <taxon>Caryophylliidae</taxon>
        <taxon>Desmophyllum</taxon>
    </lineage>
</organism>
<evidence type="ECO:0000313" key="3">
    <source>
        <dbReference type="Proteomes" id="UP001163046"/>
    </source>
</evidence>
<keyword evidence="3" id="KW-1185">Reference proteome</keyword>
<gene>
    <name evidence="2" type="ORF">OS493_025250</name>
</gene>